<proteinExistence type="predicted"/>
<name>A0A4R4DW98_9BACT</name>
<dbReference type="InterPro" id="IPR011335">
    <property type="entry name" value="Restrct_endonuc-II-like"/>
</dbReference>
<dbReference type="InterPro" id="IPR007569">
    <property type="entry name" value="DUF559"/>
</dbReference>
<dbReference type="InterPro" id="IPR047216">
    <property type="entry name" value="Endonuclease_DUF559_bact"/>
</dbReference>
<dbReference type="CDD" id="cd01038">
    <property type="entry name" value="Endonuclease_DUF559"/>
    <property type="match status" value="1"/>
</dbReference>
<keyword evidence="2" id="KW-0540">Nuclease</keyword>
<evidence type="ECO:0000259" key="1">
    <source>
        <dbReference type="Pfam" id="PF04480"/>
    </source>
</evidence>
<feature type="domain" description="DUF559" evidence="1">
    <location>
        <begin position="21"/>
        <end position="128"/>
    </location>
</feature>
<dbReference type="AlphaFoldDB" id="A0A4R4DW98"/>
<gene>
    <name evidence="2" type="ORF">E0486_14680</name>
</gene>
<protein>
    <submittedName>
        <fullName evidence="2">Endonuclease domain-containing protein</fullName>
    </submittedName>
</protein>
<evidence type="ECO:0000313" key="2">
    <source>
        <dbReference type="EMBL" id="TCZ68100.1"/>
    </source>
</evidence>
<keyword evidence="2" id="KW-0378">Hydrolase</keyword>
<dbReference type="Proteomes" id="UP000295164">
    <property type="component" value="Unassembled WGS sequence"/>
</dbReference>
<dbReference type="PANTHER" id="PTHR38590:SF1">
    <property type="entry name" value="BLL0828 PROTEIN"/>
    <property type="match status" value="1"/>
</dbReference>
<accession>A0A4R4DW98</accession>
<dbReference type="GO" id="GO:0004519">
    <property type="term" value="F:endonuclease activity"/>
    <property type="evidence" value="ECO:0007669"/>
    <property type="project" value="UniProtKB-KW"/>
</dbReference>
<dbReference type="Pfam" id="PF04480">
    <property type="entry name" value="DUF559"/>
    <property type="match status" value="1"/>
</dbReference>
<reference evidence="2 3" key="1">
    <citation type="submission" date="2019-03" db="EMBL/GenBank/DDBJ databases">
        <authorList>
            <person name="Kim M.K.M."/>
        </authorList>
    </citation>
    <scope>NUCLEOTIDE SEQUENCE [LARGE SCALE GENOMIC DNA]</scope>
    <source>
        <strain evidence="2 3">17J68-15</strain>
    </source>
</reference>
<evidence type="ECO:0000313" key="3">
    <source>
        <dbReference type="Proteomes" id="UP000295164"/>
    </source>
</evidence>
<dbReference type="OrthoDB" id="9798754at2"/>
<keyword evidence="3" id="KW-1185">Reference proteome</keyword>
<dbReference type="EMBL" id="SKFH01000030">
    <property type="protein sequence ID" value="TCZ68100.1"/>
    <property type="molecule type" value="Genomic_DNA"/>
</dbReference>
<comment type="caution">
    <text evidence="2">The sequence shown here is derived from an EMBL/GenBank/DDBJ whole genome shotgun (WGS) entry which is preliminary data.</text>
</comment>
<dbReference type="PANTHER" id="PTHR38590">
    <property type="entry name" value="BLL0828 PROTEIN"/>
    <property type="match status" value="1"/>
</dbReference>
<keyword evidence="2" id="KW-0255">Endonuclease</keyword>
<dbReference type="SUPFAM" id="SSF52980">
    <property type="entry name" value="Restriction endonuclease-like"/>
    <property type="match status" value="1"/>
</dbReference>
<organism evidence="2 3">
    <name type="scientific">Flaviaesturariibacter aridisoli</name>
    <dbReference type="NCBI Taxonomy" id="2545761"/>
    <lineage>
        <taxon>Bacteria</taxon>
        <taxon>Pseudomonadati</taxon>
        <taxon>Bacteroidota</taxon>
        <taxon>Chitinophagia</taxon>
        <taxon>Chitinophagales</taxon>
        <taxon>Chitinophagaceae</taxon>
        <taxon>Flaviaestuariibacter</taxon>
    </lineage>
</organism>
<sequence length="134" mass="15882">MKAPGRHYAYHHSSYRKYRNRLAFARENRHNPTEAENLLWQELRGRHLGGYKFRRQHVIGIYIVDFVCLQRALVVEIDGEVHDEGENPQRDKDRTADLEAAGFEVIRFTNDEVINQTEWVCFRILNRLKGHPPL</sequence>
<dbReference type="Gene3D" id="3.40.960.10">
    <property type="entry name" value="VSR Endonuclease"/>
    <property type="match status" value="1"/>
</dbReference>